<dbReference type="eggNOG" id="COG0021">
    <property type="taxonomic scope" value="Bacteria"/>
</dbReference>
<comment type="cofactor">
    <cofactor evidence="2">
        <name>Mg(2+)</name>
        <dbReference type="ChEBI" id="CHEBI:18420"/>
    </cofactor>
</comment>
<dbReference type="KEGG" id="rpe:RPE_4238"/>
<feature type="domain" description="Transketolase-like pyrimidine-binding" evidence="5">
    <location>
        <begin position="330"/>
        <end position="494"/>
    </location>
</feature>
<evidence type="ECO:0000256" key="1">
    <source>
        <dbReference type="ARBA" id="ARBA00001936"/>
    </source>
</evidence>
<evidence type="ECO:0000313" key="6">
    <source>
        <dbReference type="EMBL" id="ABJ08163.1"/>
    </source>
</evidence>
<dbReference type="CDD" id="cd02012">
    <property type="entry name" value="TPP_TK"/>
    <property type="match status" value="1"/>
</dbReference>
<dbReference type="HOGENOM" id="CLU_009227_3_1_5"/>
<dbReference type="Pfam" id="PF02779">
    <property type="entry name" value="Transket_pyr"/>
    <property type="match status" value="1"/>
</dbReference>
<dbReference type="InterPro" id="IPR009014">
    <property type="entry name" value="Transketo_C/PFOR_II"/>
</dbReference>
<dbReference type="OrthoDB" id="8732661at2"/>
<dbReference type="Gene3D" id="3.40.50.970">
    <property type="match status" value="2"/>
</dbReference>
<dbReference type="InterPro" id="IPR005474">
    <property type="entry name" value="Transketolase_N"/>
</dbReference>
<dbReference type="SUPFAM" id="SSF52518">
    <property type="entry name" value="Thiamin diphosphate-binding fold (THDP-binding)"/>
    <property type="match status" value="2"/>
</dbReference>
<dbReference type="GO" id="GO:0005737">
    <property type="term" value="C:cytoplasm"/>
    <property type="evidence" value="ECO:0007669"/>
    <property type="project" value="UniProtKB-ARBA"/>
</dbReference>
<dbReference type="EMBL" id="CP000463">
    <property type="protein sequence ID" value="ABJ08163.1"/>
    <property type="molecule type" value="Genomic_DNA"/>
</dbReference>
<comment type="cofactor">
    <cofactor evidence="3">
        <name>thiamine diphosphate</name>
        <dbReference type="ChEBI" id="CHEBI:58937"/>
    </cofactor>
</comment>
<evidence type="ECO:0000256" key="4">
    <source>
        <dbReference type="ARBA" id="ARBA00007131"/>
    </source>
</evidence>
<reference evidence="6" key="1">
    <citation type="submission" date="2006-09" db="EMBL/GenBank/DDBJ databases">
        <title>Complete sequence of Rhodopseudomonas palustris BisA53.</title>
        <authorList>
            <consortium name="US DOE Joint Genome Institute"/>
            <person name="Copeland A."/>
            <person name="Lucas S."/>
            <person name="Lapidus A."/>
            <person name="Barry K."/>
            <person name="Detter J.C."/>
            <person name="Glavina del Rio T."/>
            <person name="Hammon N."/>
            <person name="Israni S."/>
            <person name="Dalin E."/>
            <person name="Tice H."/>
            <person name="Pitluck S."/>
            <person name="Chain P."/>
            <person name="Malfatti S."/>
            <person name="Shin M."/>
            <person name="Vergez L."/>
            <person name="Schmutz J."/>
            <person name="Larimer F."/>
            <person name="Land M."/>
            <person name="Hauser L."/>
            <person name="Pelletier D.A."/>
            <person name="Kyrpides N."/>
            <person name="Kim E."/>
            <person name="Harwood C.S."/>
            <person name="Oda Y."/>
            <person name="Richardson P."/>
        </authorList>
    </citation>
    <scope>NUCLEOTIDE SEQUENCE [LARGE SCALE GENOMIC DNA]</scope>
    <source>
        <strain evidence="6">BisA53</strain>
    </source>
</reference>
<evidence type="ECO:0000256" key="3">
    <source>
        <dbReference type="ARBA" id="ARBA00001964"/>
    </source>
</evidence>
<dbReference type="InterPro" id="IPR029061">
    <property type="entry name" value="THDP-binding"/>
</dbReference>
<comment type="similarity">
    <text evidence="4">Belongs to the transketolase family.</text>
</comment>
<sequence>MGDLIGDVVESELYYVPAKEFDRIRQLNAPRPRVVSLYADMARLNALYMIARAGSGHIGSSFSSLDILSHLYLTQLDRASGDVFFSSKGHDAPALYAVLIAEGVLPEQKLHGLRRLDGLPGHPDIGTPGLVTNTGSLGMGISKAKGMLAANRLHGSSGRVFVLTGDGELQEGQIWESLISAANHGTGNLTVIVDHNKFQSDFSVERTSSLGDLDAKFRSFGWHVARIDGHDTDALAATFTELAKITGQPKVVIADTVKGKGVSFMEGTSIDSDVEMFRFHSGAPKADEYLRAVEEIETRIARQLASLHAEPVAVVRVEKPVVVPPPPGQVKLFPAYTEALMAEAERHHNLVALDADLALDMGLLPFGEKYSDRYFECGIAEQDMVSQAGGMALRGLLPVVHSFSCFLSTRPNEQIYNNATEGSRIVYVGGLSGVLPAGPGHSHQSVREISALGGIPNLVMAEPCCPEEVAPLLRWCLDYQGPSFLRMISIPYSTDARLPADYVARPGHGVTLREGHDATLITAGLLLTAEALRAADRLAQRSISLGVVALPWLNRVDPAFIADVAARAPVLVTLDNHYRIGGQGQHVLAALATANPARMPRCLSIGLEECPPSGRNDEVLDAVGLDANRIAERIAGFIGAGARPA</sequence>
<dbReference type="Gene3D" id="3.40.50.920">
    <property type="match status" value="1"/>
</dbReference>
<proteinExistence type="inferred from homology"/>
<dbReference type="SMART" id="SM00861">
    <property type="entry name" value="Transket_pyr"/>
    <property type="match status" value="1"/>
</dbReference>
<accession>Q07IS1</accession>
<gene>
    <name evidence="6" type="ordered locus">RPE_4238</name>
</gene>
<dbReference type="STRING" id="316055.RPE_4238"/>
<evidence type="ECO:0000259" key="5">
    <source>
        <dbReference type="SMART" id="SM00861"/>
    </source>
</evidence>
<dbReference type="Pfam" id="PF02780">
    <property type="entry name" value="Transketolase_C"/>
    <property type="match status" value="1"/>
</dbReference>
<dbReference type="PANTHER" id="PTHR43825">
    <property type="entry name" value="PYRUVATE DEHYDROGENASE E1 COMPONENT"/>
    <property type="match status" value="1"/>
</dbReference>
<name>Q07IS1_RHOP5</name>
<dbReference type="PANTHER" id="PTHR43825:SF1">
    <property type="entry name" value="TRANSKETOLASE-LIKE PYRIMIDINE-BINDING DOMAIN-CONTAINING PROTEIN"/>
    <property type="match status" value="1"/>
</dbReference>
<evidence type="ECO:0000256" key="2">
    <source>
        <dbReference type="ARBA" id="ARBA00001946"/>
    </source>
</evidence>
<protein>
    <submittedName>
        <fullName evidence="6">Transketolase, central region</fullName>
    </submittedName>
</protein>
<dbReference type="InterPro" id="IPR005475">
    <property type="entry name" value="Transketolase-like_Pyr-bd"/>
</dbReference>
<dbReference type="AlphaFoldDB" id="Q07IS1"/>
<dbReference type="SUPFAM" id="SSF52922">
    <property type="entry name" value="TK C-terminal domain-like"/>
    <property type="match status" value="1"/>
</dbReference>
<dbReference type="Pfam" id="PF00456">
    <property type="entry name" value="Transketolase_N"/>
    <property type="match status" value="1"/>
</dbReference>
<dbReference type="InterPro" id="IPR051157">
    <property type="entry name" value="PDH/Transketolase"/>
</dbReference>
<comment type="cofactor">
    <cofactor evidence="1">
        <name>Mn(2+)</name>
        <dbReference type="ChEBI" id="CHEBI:29035"/>
    </cofactor>
</comment>
<dbReference type="InterPro" id="IPR033248">
    <property type="entry name" value="Transketolase_C"/>
</dbReference>
<dbReference type="CDD" id="cd07033">
    <property type="entry name" value="TPP_PYR_DXS_TK_like"/>
    <property type="match status" value="1"/>
</dbReference>
<organism evidence="6">
    <name type="scientific">Rhodopseudomonas palustris (strain BisA53)</name>
    <dbReference type="NCBI Taxonomy" id="316055"/>
    <lineage>
        <taxon>Bacteria</taxon>
        <taxon>Pseudomonadati</taxon>
        <taxon>Pseudomonadota</taxon>
        <taxon>Alphaproteobacteria</taxon>
        <taxon>Hyphomicrobiales</taxon>
        <taxon>Nitrobacteraceae</taxon>
        <taxon>Rhodopseudomonas</taxon>
    </lineage>
</organism>